<dbReference type="EMBL" id="BMII01000061">
    <property type="protein sequence ID" value="GGB76440.1"/>
    <property type="molecule type" value="Genomic_DNA"/>
</dbReference>
<proteinExistence type="predicted"/>
<name>A0ABQ1JWT7_9GAMM</name>
<reference evidence="2" key="1">
    <citation type="journal article" date="2019" name="Int. J. Syst. Evol. Microbiol.">
        <title>The Global Catalogue of Microorganisms (GCM) 10K type strain sequencing project: providing services to taxonomists for standard genome sequencing and annotation.</title>
        <authorList>
            <consortium name="The Broad Institute Genomics Platform"/>
            <consortium name="The Broad Institute Genome Sequencing Center for Infectious Disease"/>
            <person name="Wu L."/>
            <person name="Ma J."/>
        </authorList>
    </citation>
    <scope>NUCLEOTIDE SEQUENCE [LARGE SCALE GENOMIC DNA]</scope>
    <source>
        <strain evidence="2">CGMCC 1.15339</strain>
    </source>
</reference>
<dbReference type="Proteomes" id="UP000617555">
    <property type="component" value="Unassembled WGS sequence"/>
</dbReference>
<keyword evidence="2" id="KW-1185">Reference proteome</keyword>
<protein>
    <submittedName>
        <fullName evidence="1">Uncharacterized protein</fullName>
    </submittedName>
</protein>
<comment type="caution">
    <text evidence="1">The sequence shown here is derived from an EMBL/GenBank/DDBJ whole genome shotgun (WGS) entry which is preliminary data.</text>
</comment>
<evidence type="ECO:0000313" key="1">
    <source>
        <dbReference type="EMBL" id="GGB76440.1"/>
    </source>
</evidence>
<organism evidence="1 2">
    <name type="scientific">Shewanella inventionis</name>
    <dbReference type="NCBI Taxonomy" id="1738770"/>
    <lineage>
        <taxon>Bacteria</taxon>
        <taxon>Pseudomonadati</taxon>
        <taxon>Pseudomonadota</taxon>
        <taxon>Gammaproteobacteria</taxon>
        <taxon>Alteromonadales</taxon>
        <taxon>Shewanellaceae</taxon>
        <taxon>Shewanella</taxon>
    </lineage>
</organism>
<sequence length="62" mass="7354">MLTLTRLRFIGFENTRQSIELCDHVSVDITKLGERLHELIATFEVTNDEYSAQRRNMIRKED</sequence>
<evidence type="ECO:0000313" key="2">
    <source>
        <dbReference type="Proteomes" id="UP000617555"/>
    </source>
</evidence>
<gene>
    <name evidence="1" type="ORF">GCM10011607_40880</name>
</gene>
<accession>A0ABQ1JWT7</accession>